<name>A0A8J6LRP2_9FIRM</name>
<evidence type="ECO:0000313" key="2">
    <source>
        <dbReference type="EMBL" id="MBA2132332.1"/>
    </source>
</evidence>
<keyword evidence="3" id="KW-1185">Reference proteome</keyword>
<dbReference type="PIRSF" id="PIRSF004681">
    <property type="entry name" value="UCP004681"/>
    <property type="match status" value="1"/>
</dbReference>
<comment type="caution">
    <text evidence="2">The sequence shown here is derived from an EMBL/GenBank/DDBJ whole genome shotgun (WGS) entry which is preliminary data.</text>
</comment>
<sequence>MWREISITTRAATDFLEVTGELAADLQKSGVKTGMGTVFVPHTTAGIMLNENADPDVLYDLKQALDKIFPHSLNVAHSEGNSAAHLKAALVGSSVTLPVEDGRLKLGTWQGVYFCEFDGPRRRKLWVRWEGK</sequence>
<dbReference type="EMBL" id="JAAKDE010000003">
    <property type="protein sequence ID" value="MBA2132332.1"/>
    <property type="molecule type" value="Genomic_DNA"/>
</dbReference>
<dbReference type="NCBIfam" id="TIGR00149">
    <property type="entry name" value="TIGR00149_YjbQ"/>
    <property type="match status" value="1"/>
</dbReference>
<protein>
    <submittedName>
        <fullName evidence="2">YjbQ family protein</fullName>
    </submittedName>
</protein>
<proteinExistence type="inferred from homology"/>
<dbReference type="Pfam" id="PF01894">
    <property type="entry name" value="YjbQ"/>
    <property type="match status" value="1"/>
</dbReference>
<dbReference type="PANTHER" id="PTHR30615">
    <property type="entry name" value="UNCHARACTERIZED PROTEIN YJBQ-RELATED"/>
    <property type="match status" value="1"/>
</dbReference>
<comment type="similarity">
    <text evidence="1">Belongs to the UPF0047 family.</text>
</comment>
<accession>A0A8J6LRP2</accession>
<dbReference type="Gene3D" id="2.60.120.460">
    <property type="entry name" value="YjbQ-like"/>
    <property type="match status" value="1"/>
</dbReference>
<evidence type="ECO:0000256" key="1">
    <source>
        <dbReference type="ARBA" id="ARBA00005534"/>
    </source>
</evidence>
<organism evidence="2 3">
    <name type="scientific">Capillibacterium thermochitinicola</name>
    <dbReference type="NCBI Taxonomy" id="2699427"/>
    <lineage>
        <taxon>Bacteria</taxon>
        <taxon>Bacillati</taxon>
        <taxon>Bacillota</taxon>
        <taxon>Capillibacterium</taxon>
    </lineage>
</organism>
<dbReference type="SUPFAM" id="SSF111038">
    <property type="entry name" value="YjbQ-like"/>
    <property type="match status" value="1"/>
</dbReference>
<dbReference type="InterPro" id="IPR035917">
    <property type="entry name" value="YjbQ-like_sf"/>
</dbReference>
<dbReference type="InterPro" id="IPR001602">
    <property type="entry name" value="UPF0047_YjbQ-like"/>
</dbReference>
<dbReference type="AlphaFoldDB" id="A0A8J6LRP2"/>
<evidence type="ECO:0000313" key="3">
    <source>
        <dbReference type="Proteomes" id="UP000657177"/>
    </source>
</evidence>
<dbReference type="Proteomes" id="UP000657177">
    <property type="component" value="Unassembled WGS sequence"/>
</dbReference>
<dbReference type="RefSeq" id="WP_181338816.1">
    <property type="nucleotide sequence ID" value="NZ_JAAKDE010000003.1"/>
</dbReference>
<dbReference type="PROSITE" id="PS01314">
    <property type="entry name" value="UPF0047"/>
    <property type="match status" value="1"/>
</dbReference>
<dbReference type="PANTHER" id="PTHR30615:SF8">
    <property type="entry name" value="UPF0047 PROTEIN C4A8.02C"/>
    <property type="match status" value="1"/>
</dbReference>
<reference evidence="2" key="1">
    <citation type="submission" date="2020-06" db="EMBL/GenBank/DDBJ databases">
        <title>Novel chitinolytic bacterium.</title>
        <authorList>
            <person name="Ungkulpasvich U."/>
            <person name="Kosugi A."/>
            <person name="Uke A."/>
        </authorList>
    </citation>
    <scope>NUCLEOTIDE SEQUENCE</scope>
    <source>
        <strain evidence="2">UUS1-1</strain>
    </source>
</reference>
<gene>
    <name evidence="2" type="ORF">G5B42_02050</name>
</gene>